<protein>
    <submittedName>
        <fullName evidence="1">Uncharacterized protein</fullName>
    </submittedName>
</protein>
<dbReference type="AlphaFoldDB" id="A0A3A4AN85"/>
<accession>A0A3A4AN85</accession>
<evidence type="ECO:0000313" key="2">
    <source>
        <dbReference type="Proteomes" id="UP000265768"/>
    </source>
</evidence>
<evidence type="ECO:0000313" key="1">
    <source>
        <dbReference type="EMBL" id="RJL29969.1"/>
    </source>
</evidence>
<reference evidence="1 2" key="1">
    <citation type="submission" date="2018-09" db="EMBL/GenBank/DDBJ databases">
        <title>YIM 75507 draft genome.</title>
        <authorList>
            <person name="Tang S."/>
            <person name="Feng Y."/>
        </authorList>
    </citation>
    <scope>NUCLEOTIDE SEQUENCE [LARGE SCALE GENOMIC DNA]</scope>
    <source>
        <strain evidence="1 2">YIM 75507</strain>
    </source>
</reference>
<proteinExistence type="predicted"/>
<name>A0A3A4AN85_9ACTN</name>
<organism evidence="1 2">
    <name type="scientific">Bailinhaonella thermotolerans</name>
    <dbReference type="NCBI Taxonomy" id="1070861"/>
    <lineage>
        <taxon>Bacteria</taxon>
        <taxon>Bacillati</taxon>
        <taxon>Actinomycetota</taxon>
        <taxon>Actinomycetes</taxon>
        <taxon>Streptosporangiales</taxon>
        <taxon>Streptosporangiaceae</taxon>
        <taxon>Bailinhaonella</taxon>
    </lineage>
</organism>
<comment type="caution">
    <text evidence="1">The sequence shown here is derived from an EMBL/GenBank/DDBJ whole genome shotgun (WGS) entry which is preliminary data.</text>
</comment>
<gene>
    <name evidence="1" type="ORF">D5H75_23780</name>
</gene>
<dbReference type="EMBL" id="QZEY01000010">
    <property type="protein sequence ID" value="RJL29969.1"/>
    <property type="molecule type" value="Genomic_DNA"/>
</dbReference>
<keyword evidence="2" id="KW-1185">Reference proteome</keyword>
<dbReference type="Proteomes" id="UP000265768">
    <property type="component" value="Unassembled WGS sequence"/>
</dbReference>
<sequence length="155" mass="16226">MSLLLAVPLIALTAACGGGSGSGSGAGSGGGGAAAPASDAQVKYAKCMRGNGVPDFPDQIPGSGYSIKDMAAYEKAQKACRSQRTAVYGFDELDPEVFDGRVKYARCMRDQGMKVHDPDPKTGGYQVEVDPKDRAAFEKAMNACRKNLSPKETNK</sequence>